<gene>
    <name evidence="1" type="ORF">LCGC14_0933250</name>
</gene>
<protein>
    <submittedName>
        <fullName evidence="1">Uncharacterized protein</fullName>
    </submittedName>
</protein>
<comment type="caution">
    <text evidence="1">The sequence shown here is derived from an EMBL/GenBank/DDBJ whole genome shotgun (WGS) entry which is preliminary data.</text>
</comment>
<sequence length="23" mass="2709">STISKELDKILENEFKIKESDNK</sequence>
<proteinExistence type="predicted"/>
<dbReference type="EMBL" id="LAZR01003219">
    <property type="protein sequence ID" value="KKN20675.1"/>
    <property type="molecule type" value="Genomic_DNA"/>
</dbReference>
<accession>A0A0F9NMD4</accession>
<dbReference type="AlphaFoldDB" id="A0A0F9NMD4"/>
<organism evidence="1">
    <name type="scientific">marine sediment metagenome</name>
    <dbReference type="NCBI Taxonomy" id="412755"/>
    <lineage>
        <taxon>unclassified sequences</taxon>
        <taxon>metagenomes</taxon>
        <taxon>ecological metagenomes</taxon>
    </lineage>
</organism>
<feature type="non-terminal residue" evidence="1">
    <location>
        <position position="1"/>
    </location>
</feature>
<name>A0A0F9NMD4_9ZZZZ</name>
<evidence type="ECO:0000313" key="1">
    <source>
        <dbReference type="EMBL" id="KKN20675.1"/>
    </source>
</evidence>
<reference evidence="1" key="1">
    <citation type="journal article" date="2015" name="Nature">
        <title>Complex archaea that bridge the gap between prokaryotes and eukaryotes.</title>
        <authorList>
            <person name="Spang A."/>
            <person name="Saw J.H."/>
            <person name="Jorgensen S.L."/>
            <person name="Zaremba-Niedzwiedzka K."/>
            <person name="Martijn J."/>
            <person name="Lind A.E."/>
            <person name="van Eijk R."/>
            <person name="Schleper C."/>
            <person name="Guy L."/>
            <person name="Ettema T.J."/>
        </authorList>
    </citation>
    <scope>NUCLEOTIDE SEQUENCE</scope>
</reference>